<dbReference type="OrthoDB" id="3392666at2"/>
<dbReference type="AlphaFoldDB" id="A0A1C4UZA6"/>
<dbReference type="EMBL" id="FMCU01000002">
    <property type="protein sequence ID" value="SCE77078.1"/>
    <property type="molecule type" value="Genomic_DNA"/>
</dbReference>
<dbReference type="RefSeq" id="WP_091239046.1">
    <property type="nucleotide sequence ID" value="NZ_FMCU01000002.1"/>
</dbReference>
<proteinExistence type="predicted"/>
<evidence type="ECO:0000313" key="1">
    <source>
        <dbReference type="EMBL" id="SCE77078.1"/>
    </source>
</evidence>
<sequence length="101" mass="11027">MSDIDSRAFFGAVLKAVACTRNHNTDETGYAEGVLTPTARIREFEKELGDRALTEAEAAQVLGWLDSTFQAKLTPAEEREHYHRYIAEVSGATRAPAAVSA</sequence>
<dbReference type="STRING" id="121616.GA0070216_1026"/>
<gene>
    <name evidence="1" type="ORF">GA0070216_1026</name>
</gene>
<accession>A0A1C4UZA6</accession>
<protein>
    <submittedName>
        <fullName evidence="1">Uncharacterized protein</fullName>
    </submittedName>
</protein>
<keyword evidence="2" id="KW-1185">Reference proteome</keyword>
<name>A0A1C4UZA6_9ACTN</name>
<reference evidence="2" key="1">
    <citation type="submission" date="2016-06" db="EMBL/GenBank/DDBJ databases">
        <authorList>
            <person name="Varghese N."/>
            <person name="Submissions Spin"/>
        </authorList>
    </citation>
    <scope>NUCLEOTIDE SEQUENCE [LARGE SCALE GENOMIC DNA]</scope>
    <source>
        <strain evidence="2">DSM 44100</strain>
    </source>
</reference>
<dbReference type="Proteomes" id="UP000198797">
    <property type="component" value="Unassembled WGS sequence"/>
</dbReference>
<evidence type="ECO:0000313" key="2">
    <source>
        <dbReference type="Proteomes" id="UP000198797"/>
    </source>
</evidence>
<organism evidence="1 2">
    <name type="scientific">Micromonospora matsumotoense</name>
    <dbReference type="NCBI Taxonomy" id="121616"/>
    <lineage>
        <taxon>Bacteria</taxon>
        <taxon>Bacillati</taxon>
        <taxon>Actinomycetota</taxon>
        <taxon>Actinomycetes</taxon>
        <taxon>Micromonosporales</taxon>
        <taxon>Micromonosporaceae</taxon>
        <taxon>Micromonospora</taxon>
    </lineage>
</organism>